<evidence type="ECO:0000313" key="3">
    <source>
        <dbReference type="Proteomes" id="UP001304298"/>
    </source>
</evidence>
<comment type="caution">
    <text evidence="2">The sequence shown here is derived from an EMBL/GenBank/DDBJ whole genome shotgun (WGS) entry which is preliminary data.</text>
</comment>
<proteinExistence type="predicted"/>
<dbReference type="Proteomes" id="UP001304298">
    <property type="component" value="Unassembled WGS sequence"/>
</dbReference>
<dbReference type="EMBL" id="JAYFSI010000006">
    <property type="protein sequence ID" value="MEA5362968.1"/>
    <property type="molecule type" value="Genomic_DNA"/>
</dbReference>
<organism evidence="2 3">
    <name type="scientific">Amycolatopsis heterodermiae</name>
    <dbReference type="NCBI Taxonomy" id="3110235"/>
    <lineage>
        <taxon>Bacteria</taxon>
        <taxon>Bacillati</taxon>
        <taxon>Actinomycetota</taxon>
        <taxon>Actinomycetes</taxon>
        <taxon>Pseudonocardiales</taxon>
        <taxon>Pseudonocardiaceae</taxon>
        <taxon>Amycolatopsis</taxon>
    </lineage>
</organism>
<protein>
    <submittedName>
        <fullName evidence="2">FixH family protein</fullName>
    </submittedName>
</protein>
<name>A0ABU5R9R2_9PSEU</name>
<sequence>MTPTRSRRGLAVAIGVTVAVVAVLVAVLWPSPAGPAVLHAASARYAVTATVRNPKPGSTSVDIDVTDPAGRPVSGAAVRVQPVMPQMGHAGPPVAAVPTGGGGYRADGVPLMMAGSWQLLLSVGADHLTLSVPVSN</sequence>
<keyword evidence="3" id="KW-1185">Reference proteome</keyword>
<feature type="domain" description="YtkA-like" evidence="1">
    <location>
        <begin position="40"/>
        <end position="119"/>
    </location>
</feature>
<dbReference type="InterPro" id="IPR032693">
    <property type="entry name" value="YtkA-like_dom"/>
</dbReference>
<dbReference type="Pfam" id="PF13115">
    <property type="entry name" value="YtkA"/>
    <property type="match status" value="1"/>
</dbReference>
<dbReference type="RefSeq" id="WP_323330724.1">
    <property type="nucleotide sequence ID" value="NZ_JAYFSI010000006.1"/>
</dbReference>
<evidence type="ECO:0000313" key="2">
    <source>
        <dbReference type="EMBL" id="MEA5362968.1"/>
    </source>
</evidence>
<accession>A0ABU5R9R2</accession>
<reference evidence="2 3" key="1">
    <citation type="submission" date="2023-12" db="EMBL/GenBank/DDBJ databases">
        <title>Amycolatopsis sp. V23-08.</title>
        <authorList>
            <person name="Somphong A."/>
        </authorList>
    </citation>
    <scope>NUCLEOTIDE SEQUENCE [LARGE SCALE GENOMIC DNA]</scope>
    <source>
        <strain evidence="2 3">V23-08</strain>
    </source>
</reference>
<gene>
    <name evidence="2" type="ORF">VA596_25790</name>
</gene>
<evidence type="ECO:0000259" key="1">
    <source>
        <dbReference type="Pfam" id="PF13115"/>
    </source>
</evidence>